<name>A0ABS5LAH7_9BACI</name>
<keyword evidence="3" id="KW-1185">Reference proteome</keyword>
<dbReference type="PROSITE" id="PS50801">
    <property type="entry name" value="STAS"/>
    <property type="match status" value="1"/>
</dbReference>
<protein>
    <submittedName>
        <fullName evidence="2">STAS domain-containing protein</fullName>
    </submittedName>
</protein>
<proteinExistence type="predicted"/>
<evidence type="ECO:0000259" key="1">
    <source>
        <dbReference type="PROSITE" id="PS50801"/>
    </source>
</evidence>
<sequence length="122" mass="13307">MDKITELSGPAITLTVKLVLIPLFGNLDENLISRNRTRLLNSMHEQDYEHAILDFHGIGALTGEGLTELGKLIAEFRLMGVEAVFTGLTPAHVKAMNQSGAVLDVQSINTLPKAIQSYFSSK</sequence>
<dbReference type="Gene3D" id="3.30.750.24">
    <property type="entry name" value="STAS domain"/>
    <property type="match status" value="1"/>
</dbReference>
<evidence type="ECO:0000313" key="3">
    <source>
        <dbReference type="Proteomes" id="UP000682403"/>
    </source>
</evidence>
<dbReference type="RefSeq" id="WP_211556391.1">
    <property type="nucleotide sequence ID" value="NZ_JAGVRK010000001.1"/>
</dbReference>
<dbReference type="PANTHER" id="PTHR33745:SF1">
    <property type="entry name" value="RSBT ANTAGONIST PROTEIN RSBS"/>
    <property type="match status" value="1"/>
</dbReference>
<dbReference type="CDD" id="cd07041">
    <property type="entry name" value="STAS_RsbR_RsbS_like"/>
    <property type="match status" value="1"/>
</dbReference>
<dbReference type="SUPFAM" id="SSF52091">
    <property type="entry name" value="SpoIIaa-like"/>
    <property type="match status" value="1"/>
</dbReference>
<dbReference type="Proteomes" id="UP000682403">
    <property type="component" value="Unassembled WGS sequence"/>
</dbReference>
<evidence type="ECO:0000313" key="2">
    <source>
        <dbReference type="EMBL" id="MBS2967727.1"/>
    </source>
</evidence>
<dbReference type="InterPro" id="IPR051932">
    <property type="entry name" value="Bact_StressResp_Reg"/>
</dbReference>
<dbReference type="InterPro" id="IPR036513">
    <property type="entry name" value="STAS_dom_sf"/>
</dbReference>
<feature type="domain" description="STAS" evidence="1">
    <location>
        <begin position="18"/>
        <end position="118"/>
    </location>
</feature>
<gene>
    <name evidence="2" type="ORF">J9317_02925</name>
</gene>
<accession>A0ABS5LAH7</accession>
<organism evidence="2 3">
    <name type="scientific">Metabacillus flavus</name>
    <dbReference type="NCBI Taxonomy" id="2823519"/>
    <lineage>
        <taxon>Bacteria</taxon>
        <taxon>Bacillati</taxon>
        <taxon>Bacillota</taxon>
        <taxon>Bacilli</taxon>
        <taxon>Bacillales</taxon>
        <taxon>Bacillaceae</taxon>
        <taxon>Metabacillus</taxon>
    </lineage>
</organism>
<comment type="caution">
    <text evidence="2">The sequence shown here is derived from an EMBL/GenBank/DDBJ whole genome shotgun (WGS) entry which is preliminary data.</text>
</comment>
<dbReference type="InterPro" id="IPR002645">
    <property type="entry name" value="STAS_dom"/>
</dbReference>
<dbReference type="EMBL" id="JAGVRK010000001">
    <property type="protein sequence ID" value="MBS2967727.1"/>
    <property type="molecule type" value="Genomic_DNA"/>
</dbReference>
<dbReference type="PANTHER" id="PTHR33745">
    <property type="entry name" value="RSBT ANTAGONIST PROTEIN RSBS-RELATED"/>
    <property type="match status" value="1"/>
</dbReference>
<reference evidence="2 3" key="1">
    <citation type="submission" date="2021-04" db="EMBL/GenBank/DDBJ databases">
        <title>Metabacillus sp. strain KIGAM252 whole genome sequence.</title>
        <authorList>
            <person name="Seo M.-J."/>
            <person name="Cho E.-S."/>
            <person name="Hwang C.Y."/>
            <person name="Yoon D.J."/>
        </authorList>
    </citation>
    <scope>NUCLEOTIDE SEQUENCE [LARGE SCALE GENOMIC DNA]</scope>
    <source>
        <strain evidence="2 3">KIGAM252</strain>
    </source>
</reference>